<protein>
    <submittedName>
        <fullName evidence="1">Uncharacterized protein</fullName>
    </submittedName>
</protein>
<proteinExistence type="predicted"/>
<gene>
    <name evidence="1" type="ORF">SAMN05216360_12542</name>
</gene>
<dbReference type="Proteomes" id="UP000198704">
    <property type="component" value="Unassembled WGS sequence"/>
</dbReference>
<reference evidence="2" key="1">
    <citation type="submission" date="2016-10" db="EMBL/GenBank/DDBJ databases">
        <authorList>
            <person name="Varghese N."/>
            <person name="Submissions S."/>
        </authorList>
    </citation>
    <scope>NUCLEOTIDE SEQUENCE [LARGE SCALE GENOMIC DNA]</scope>
    <source>
        <strain evidence="2">BL47</strain>
    </source>
</reference>
<dbReference type="STRING" id="582672.SAMN05216360_12542"/>
<organism evidence="1 2">
    <name type="scientific">Methylobacterium phyllostachyos</name>
    <dbReference type="NCBI Taxonomy" id="582672"/>
    <lineage>
        <taxon>Bacteria</taxon>
        <taxon>Pseudomonadati</taxon>
        <taxon>Pseudomonadota</taxon>
        <taxon>Alphaproteobacteria</taxon>
        <taxon>Hyphomicrobiales</taxon>
        <taxon>Methylobacteriaceae</taxon>
        <taxon>Methylobacterium</taxon>
    </lineage>
</organism>
<evidence type="ECO:0000313" key="1">
    <source>
        <dbReference type="EMBL" id="SDO52210.1"/>
    </source>
</evidence>
<name>A0A1H0K908_9HYPH</name>
<keyword evidence="2" id="KW-1185">Reference proteome</keyword>
<dbReference type="EMBL" id="FNHS01000025">
    <property type="protein sequence ID" value="SDO52210.1"/>
    <property type="molecule type" value="Genomic_DNA"/>
</dbReference>
<accession>A0A1H0K908</accession>
<evidence type="ECO:0000313" key="2">
    <source>
        <dbReference type="Proteomes" id="UP000198704"/>
    </source>
</evidence>
<sequence length="204" mass="22840">MTLAGSFAEYMARPEIVAARAESERERAERAAAAVAEHGSEEAVFADTPIEAALRTACEPLLGPGHTWDGVYELAGWSWLQGRDRMPAALRAAAAEAWRMPETVAAAWAEYQARDRREGERYALFPDWSPHAFTEARRGLVEEVLDTYPARSLADLRARLSWLDELNEIDATSQREQRVRLVTLRADIERMAMRLRSQGPGGDQ</sequence>
<dbReference type="AlphaFoldDB" id="A0A1H0K908"/>